<evidence type="ECO:0000313" key="1">
    <source>
        <dbReference type="EMBL" id="KAH6646014.1"/>
    </source>
</evidence>
<dbReference type="SUPFAM" id="SSF55729">
    <property type="entry name" value="Acyl-CoA N-acyltransferases (Nat)"/>
    <property type="match status" value="1"/>
</dbReference>
<evidence type="ECO:0008006" key="3">
    <source>
        <dbReference type="Google" id="ProtNLM"/>
    </source>
</evidence>
<proteinExistence type="predicted"/>
<reference evidence="1" key="1">
    <citation type="journal article" date="2021" name="Nat. Commun.">
        <title>Genetic determinants of endophytism in the Arabidopsis root mycobiome.</title>
        <authorList>
            <person name="Mesny F."/>
            <person name="Miyauchi S."/>
            <person name="Thiergart T."/>
            <person name="Pickel B."/>
            <person name="Atanasova L."/>
            <person name="Karlsson M."/>
            <person name="Huettel B."/>
            <person name="Barry K.W."/>
            <person name="Haridas S."/>
            <person name="Chen C."/>
            <person name="Bauer D."/>
            <person name="Andreopoulos W."/>
            <person name="Pangilinan J."/>
            <person name="LaButti K."/>
            <person name="Riley R."/>
            <person name="Lipzen A."/>
            <person name="Clum A."/>
            <person name="Drula E."/>
            <person name="Henrissat B."/>
            <person name="Kohler A."/>
            <person name="Grigoriev I.V."/>
            <person name="Martin F.M."/>
            <person name="Hacquard S."/>
        </authorList>
    </citation>
    <scope>NUCLEOTIDE SEQUENCE</scope>
    <source>
        <strain evidence="1">MPI-SDFR-AT-0073</strain>
    </source>
</reference>
<dbReference type="Proteomes" id="UP000758603">
    <property type="component" value="Unassembled WGS sequence"/>
</dbReference>
<dbReference type="PANTHER" id="PTHR42791">
    <property type="entry name" value="GNAT FAMILY ACETYLTRANSFERASE"/>
    <property type="match status" value="1"/>
</dbReference>
<comment type="caution">
    <text evidence="1">The sequence shown here is derived from an EMBL/GenBank/DDBJ whole genome shotgun (WGS) entry which is preliminary data.</text>
</comment>
<dbReference type="PANTHER" id="PTHR42791:SF17">
    <property type="entry name" value="ACETYLTRANSFERASE, GNAT FAMILY FAMILY (AFU_ORTHOLOGUE AFUA_8G05690)"/>
    <property type="match status" value="1"/>
</dbReference>
<keyword evidence="2" id="KW-1185">Reference proteome</keyword>
<evidence type="ECO:0000313" key="2">
    <source>
        <dbReference type="Proteomes" id="UP000758603"/>
    </source>
</evidence>
<dbReference type="AlphaFoldDB" id="A0A9P8RHB0"/>
<dbReference type="EMBL" id="JAGPXC010000010">
    <property type="protein sequence ID" value="KAH6646014.1"/>
    <property type="molecule type" value="Genomic_DNA"/>
</dbReference>
<dbReference type="Gene3D" id="3.40.630.30">
    <property type="match status" value="1"/>
</dbReference>
<dbReference type="InterPro" id="IPR052523">
    <property type="entry name" value="Trichothecene_AcTrans"/>
</dbReference>
<dbReference type="GeneID" id="70138435"/>
<protein>
    <recommendedName>
        <fullName evidence="3">N-acetyltransferase domain-containing protein</fullName>
    </recommendedName>
</protein>
<organism evidence="1 2">
    <name type="scientific">Truncatella angustata</name>
    <dbReference type="NCBI Taxonomy" id="152316"/>
    <lineage>
        <taxon>Eukaryota</taxon>
        <taxon>Fungi</taxon>
        <taxon>Dikarya</taxon>
        <taxon>Ascomycota</taxon>
        <taxon>Pezizomycotina</taxon>
        <taxon>Sordariomycetes</taxon>
        <taxon>Xylariomycetidae</taxon>
        <taxon>Amphisphaeriales</taxon>
        <taxon>Sporocadaceae</taxon>
        <taxon>Truncatella</taxon>
    </lineage>
</organism>
<sequence>MPLELQDVDFADGPAVQNVYISAFFDDRMNQTLFPGMSFDQLLAGAISRWPRINGGLERKVYKKVVDTTSNEVIGYSIWGFQNTTAGEKLAKPIGLPEGFVPERPVTPEGLDDPSAVEFTDKCAAVKKRVVGDRPAIILRMLGTLPSHRCRGAGGLHLAWANEVADREGLVCFTEASPVALPLYESFGYKRVENGDIVSRVIDGGTYTYAVVIREPQNK</sequence>
<dbReference type="InterPro" id="IPR016181">
    <property type="entry name" value="Acyl_CoA_acyltransferase"/>
</dbReference>
<dbReference type="RefSeq" id="XP_045952528.1">
    <property type="nucleotide sequence ID" value="XM_046109544.1"/>
</dbReference>
<gene>
    <name evidence="1" type="ORF">BKA67DRAFT_91604</name>
</gene>
<name>A0A9P8RHB0_9PEZI</name>
<dbReference type="OrthoDB" id="196847at2759"/>
<accession>A0A9P8RHB0</accession>